<keyword evidence="3 6" id="KW-0540">Nuclease</keyword>
<proteinExistence type="inferred from homology"/>
<keyword evidence="6" id="KW-0460">Magnesium</keyword>
<evidence type="ECO:0000256" key="2">
    <source>
        <dbReference type="ARBA" id="ARBA00022490"/>
    </source>
</evidence>
<keyword evidence="5 6" id="KW-0378">Hydrolase</keyword>
<dbReference type="GO" id="GO:0006281">
    <property type="term" value="P:DNA repair"/>
    <property type="evidence" value="ECO:0007669"/>
    <property type="project" value="UniProtKB-UniRule"/>
</dbReference>
<feature type="binding site" evidence="6">
    <location>
        <position position="42"/>
    </location>
    <ligand>
        <name>Mg(2+)</name>
        <dbReference type="ChEBI" id="CHEBI:18420"/>
    </ligand>
</feature>
<evidence type="ECO:0000313" key="8">
    <source>
        <dbReference type="Proteomes" id="UP000606463"/>
    </source>
</evidence>
<dbReference type="AlphaFoldDB" id="A0A9D0YP78"/>
<dbReference type="GO" id="GO:0016891">
    <property type="term" value="F:RNA endonuclease activity producing 5'-phosphomonoesters, hydrolytic mechanism"/>
    <property type="evidence" value="ECO:0007669"/>
    <property type="project" value="TreeGrafter"/>
</dbReference>
<dbReference type="GO" id="GO:0005737">
    <property type="term" value="C:cytoplasm"/>
    <property type="evidence" value="ECO:0007669"/>
    <property type="project" value="UniProtKB-SubCell"/>
</dbReference>
<dbReference type="GO" id="GO:0043737">
    <property type="term" value="F:deoxyribonuclease V activity"/>
    <property type="evidence" value="ECO:0007669"/>
    <property type="project" value="UniProtKB-UniRule"/>
</dbReference>
<accession>A0A9D0YP78</accession>
<gene>
    <name evidence="6" type="primary">nfi</name>
    <name evidence="7" type="ORF">EYH37_03440</name>
</gene>
<reference evidence="7" key="1">
    <citation type="journal article" date="2020" name="ISME J.">
        <title>Gammaproteobacteria mediating utilization of methyl-, sulfur- and petroleum organic compounds in deep ocean hydrothermal plumes.</title>
        <authorList>
            <person name="Zhou Z."/>
            <person name="Liu Y."/>
            <person name="Pan J."/>
            <person name="Cron B.R."/>
            <person name="Toner B.M."/>
            <person name="Anantharaman K."/>
            <person name="Breier J.A."/>
            <person name="Dick G.J."/>
            <person name="Li M."/>
        </authorList>
    </citation>
    <scope>NUCLEOTIDE SEQUENCE</scope>
    <source>
        <strain evidence="7">SZUA-1501</strain>
    </source>
</reference>
<dbReference type="PANTHER" id="PTHR28511:SF1">
    <property type="entry name" value="ENDONUCLEASE V"/>
    <property type="match status" value="1"/>
</dbReference>
<comment type="similarity">
    <text evidence="6">Belongs to the endonuclease V family.</text>
</comment>
<dbReference type="EC" id="3.1.21.7" evidence="6"/>
<name>A0A9D0YP78_AQUAO</name>
<dbReference type="PANTHER" id="PTHR28511">
    <property type="entry name" value="ENDONUCLEASE V"/>
    <property type="match status" value="1"/>
</dbReference>
<comment type="cofactor">
    <cofactor evidence="6">
        <name>Mg(2+)</name>
        <dbReference type="ChEBI" id="CHEBI:18420"/>
    </cofactor>
</comment>
<dbReference type="EMBL" id="DQVE01000036">
    <property type="protein sequence ID" value="HIP98406.1"/>
    <property type="molecule type" value="Genomic_DNA"/>
</dbReference>
<dbReference type="CDD" id="cd06559">
    <property type="entry name" value="Endonuclease_V"/>
    <property type="match status" value="1"/>
</dbReference>
<dbReference type="GO" id="GO:0000287">
    <property type="term" value="F:magnesium ion binding"/>
    <property type="evidence" value="ECO:0007669"/>
    <property type="project" value="UniProtKB-UniRule"/>
</dbReference>
<comment type="function">
    <text evidence="6">DNA repair enzyme involved in the repair of deaminated bases. Selectively cleaves double-stranded DNA at the second phosphodiester bond 3' to a deoxyinosine leaving behind the intact lesion on the nicked DNA.</text>
</comment>
<feature type="binding site" evidence="6">
    <location>
        <position position="113"/>
    </location>
    <ligand>
        <name>Mg(2+)</name>
        <dbReference type="ChEBI" id="CHEBI:18420"/>
    </ligand>
</feature>
<comment type="catalytic activity">
    <reaction evidence="6">
        <text>Endonucleolytic cleavage at apurinic or apyrimidinic sites to products with a 5'-phosphate.</text>
        <dbReference type="EC" id="3.1.21.7"/>
    </reaction>
</comment>
<feature type="site" description="Interaction with target DNA" evidence="6">
    <location>
        <position position="83"/>
    </location>
</feature>
<comment type="subcellular location">
    <subcellularLocation>
        <location evidence="1 6">Cytoplasm</location>
    </subcellularLocation>
</comment>
<evidence type="ECO:0000256" key="6">
    <source>
        <dbReference type="HAMAP-Rule" id="MF_00801"/>
    </source>
</evidence>
<organism evidence="7 8">
    <name type="scientific">Aquifex aeolicus</name>
    <dbReference type="NCBI Taxonomy" id="63363"/>
    <lineage>
        <taxon>Bacteria</taxon>
        <taxon>Pseudomonadati</taxon>
        <taxon>Aquificota</taxon>
        <taxon>Aquificia</taxon>
        <taxon>Aquificales</taxon>
        <taxon>Aquificaceae</taxon>
        <taxon>Aquifex</taxon>
    </lineage>
</organism>
<dbReference type="Proteomes" id="UP000606463">
    <property type="component" value="Unassembled WGS sequence"/>
</dbReference>
<evidence type="ECO:0000256" key="3">
    <source>
        <dbReference type="ARBA" id="ARBA00022722"/>
    </source>
</evidence>
<sequence length="227" mass="25756">MPENYSPNDLEKLKKIQTECGKKVKEEDLISLEKVRYIGGMDLTFKDLKRNPTDALASLVVVDIFTFKPVEVVIIETKVEFPYIPTFLAFRELPALLEVYDKSRIKPEVFFIDGQGKMHPRRCGIASHFGVETNTITVGIAKSHLYGKFTLPCPRRGCLSYVRDGKEVLGVAIRTKTNTHPVFVSVGNNISLPSAVKLVLKTSRYRIPEPTRLAHNVLQRKRKELGW</sequence>
<evidence type="ECO:0000256" key="5">
    <source>
        <dbReference type="ARBA" id="ARBA00022801"/>
    </source>
</evidence>
<evidence type="ECO:0000256" key="4">
    <source>
        <dbReference type="ARBA" id="ARBA00022759"/>
    </source>
</evidence>
<evidence type="ECO:0000313" key="7">
    <source>
        <dbReference type="EMBL" id="HIP98406.1"/>
    </source>
</evidence>
<dbReference type="HAMAP" id="MF_00801">
    <property type="entry name" value="Endonuclease_5"/>
    <property type="match status" value="1"/>
</dbReference>
<dbReference type="InterPro" id="IPR007581">
    <property type="entry name" value="Endonuclease-V"/>
</dbReference>
<keyword evidence="6" id="KW-0234">DNA repair</keyword>
<keyword evidence="2 6" id="KW-0963">Cytoplasm</keyword>
<dbReference type="GO" id="GO:0003727">
    <property type="term" value="F:single-stranded RNA binding"/>
    <property type="evidence" value="ECO:0007669"/>
    <property type="project" value="TreeGrafter"/>
</dbReference>
<protein>
    <recommendedName>
        <fullName evidence="6">Endonuclease V</fullName>
        <ecNumber evidence="6">3.1.21.7</ecNumber>
    </recommendedName>
    <alternativeName>
        <fullName evidence="6">Deoxyinosine 3'endonuclease</fullName>
    </alternativeName>
    <alternativeName>
        <fullName evidence="6">Deoxyribonuclease V</fullName>
        <shortName evidence="6">DNase V</shortName>
    </alternativeName>
</protein>
<keyword evidence="4 6" id="KW-0255">Endonuclease</keyword>
<dbReference type="Gene3D" id="3.30.2170.10">
    <property type="entry name" value="archaeoglobus fulgidus dsm 4304 superfamily"/>
    <property type="match status" value="1"/>
</dbReference>
<keyword evidence="6" id="KW-0227">DNA damage</keyword>
<keyword evidence="6" id="KW-0479">Metal-binding</keyword>
<comment type="caution">
    <text evidence="7">The sequence shown here is derived from an EMBL/GenBank/DDBJ whole genome shotgun (WGS) entry which is preliminary data.</text>
</comment>
<evidence type="ECO:0000256" key="1">
    <source>
        <dbReference type="ARBA" id="ARBA00004496"/>
    </source>
</evidence>
<dbReference type="Pfam" id="PF04493">
    <property type="entry name" value="Endonuclease_5"/>
    <property type="match status" value="1"/>
</dbReference>